<organism evidence="1 2">
    <name type="scientific">Mobiluncus curtisii</name>
    <dbReference type="NCBI Taxonomy" id="2051"/>
    <lineage>
        <taxon>Bacteria</taxon>
        <taxon>Bacillati</taxon>
        <taxon>Actinomycetota</taxon>
        <taxon>Actinomycetes</taxon>
        <taxon>Actinomycetales</taxon>
        <taxon>Actinomycetaceae</taxon>
        <taxon>Mobiluncus</taxon>
    </lineage>
</organism>
<evidence type="ECO:0000313" key="2">
    <source>
        <dbReference type="Proteomes" id="UP000250245"/>
    </source>
</evidence>
<name>A0A2X2YRH4_9ACTO</name>
<reference evidence="1 2" key="1">
    <citation type="submission" date="2018-06" db="EMBL/GenBank/DDBJ databases">
        <authorList>
            <consortium name="Pathogen Informatics"/>
            <person name="Doyle S."/>
        </authorList>
    </citation>
    <scope>NUCLEOTIDE SEQUENCE [LARGE SCALE GENOMIC DNA]</scope>
    <source>
        <strain evidence="1 2">NCTC11820</strain>
    </source>
</reference>
<proteinExistence type="predicted"/>
<gene>
    <name evidence="1" type="ORF">NCTC11820_01609</name>
</gene>
<sequence length="39" mass="3929">MGIVSTDAGVIVLTGTGNDNTVLPGPAVHIIARLAATRR</sequence>
<accession>A0A2X2YRH4</accession>
<dbReference type="EMBL" id="UASJ01000001">
    <property type="protein sequence ID" value="SQB65541.1"/>
    <property type="molecule type" value="Genomic_DNA"/>
</dbReference>
<evidence type="ECO:0000313" key="1">
    <source>
        <dbReference type="EMBL" id="SQB65541.1"/>
    </source>
</evidence>
<dbReference type="Proteomes" id="UP000250245">
    <property type="component" value="Unassembled WGS sequence"/>
</dbReference>
<protein>
    <submittedName>
        <fullName evidence="1">Uncharacterized protein</fullName>
    </submittedName>
</protein>
<dbReference type="AlphaFoldDB" id="A0A2X2YRH4"/>